<dbReference type="EMBL" id="VSSQ01000038">
    <property type="protein sequence ID" value="MPL67758.1"/>
    <property type="molecule type" value="Genomic_DNA"/>
</dbReference>
<organism evidence="1">
    <name type="scientific">bioreactor metagenome</name>
    <dbReference type="NCBI Taxonomy" id="1076179"/>
    <lineage>
        <taxon>unclassified sequences</taxon>
        <taxon>metagenomes</taxon>
        <taxon>ecological metagenomes</taxon>
    </lineage>
</organism>
<evidence type="ECO:0000313" key="1">
    <source>
        <dbReference type="EMBL" id="MPL67758.1"/>
    </source>
</evidence>
<dbReference type="InterPro" id="IPR011852">
    <property type="entry name" value="TRAP_TAXI"/>
</dbReference>
<sequence>MKKAMLIFLALMLAASLGAQNKAGWPDQLKFMAGPPGGNWFALGTALSELWSKQVLQTTSSTGGGVANILNADLKKGDFGFSVVSLVGAALASEEDFAGKQIKNAVVMANLYTQFTYYIIRKDFADKHGIKSLDDLLAKDIPVRFATLKPGTASEFVIKAMFKKGYNTDYEKLKKKGWTFEFTSYENGADLMADNHLDLFAFSVGKVASIVMNIESSTPIYILPVGQKALDALAGAYGTTTFTVEPGVYKSVKEPVRTIGDFNCIVVRKDLPEDLVYELNKAMWEGRAGITAAVKDFGELSIKDALPANLPVHPGSLKFWKSVK</sequence>
<dbReference type="NCBIfam" id="TIGR02122">
    <property type="entry name" value="TRAP_TAXI"/>
    <property type="match status" value="1"/>
</dbReference>
<protein>
    <recommendedName>
        <fullName evidence="2">TRAP transporter solute receptor, TAXI family</fullName>
    </recommendedName>
</protein>
<gene>
    <name evidence="1" type="ORF">SDC9_13456</name>
</gene>
<dbReference type="AlphaFoldDB" id="A0A644TLC6"/>
<dbReference type="Gene3D" id="3.40.190.10">
    <property type="entry name" value="Periplasmic binding protein-like II"/>
    <property type="match status" value="2"/>
</dbReference>
<dbReference type="Pfam" id="PF16868">
    <property type="entry name" value="NMT1_3"/>
    <property type="match status" value="1"/>
</dbReference>
<accession>A0A644TLC6</accession>
<name>A0A644TLC6_9ZZZZ</name>
<reference evidence="1" key="1">
    <citation type="submission" date="2019-08" db="EMBL/GenBank/DDBJ databases">
        <authorList>
            <person name="Kucharzyk K."/>
            <person name="Murdoch R.W."/>
            <person name="Higgins S."/>
            <person name="Loffler F."/>
        </authorList>
    </citation>
    <scope>NUCLEOTIDE SEQUENCE</scope>
</reference>
<dbReference type="PANTHER" id="PTHR42941">
    <property type="entry name" value="SLL1037 PROTEIN"/>
    <property type="match status" value="1"/>
</dbReference>
<dbReference type="SUPFAM" id="SSF53850">
    <property type="entry name" value="Periplasmic binding protein-like II"/>
    <property type="match status" value="1"/>
</dbReference>
<evidence type="ECO:0008006" key="2">
    <source>
        <dbReference type="Google" id="ProtNLM"/>
    </source>
</evidence>
<proteinExistence type="predicted"/>
<comment type="caution">
    <text evidence="1">The sequence shown here is derived from an EMBL/GenBank/DDBJ whole genome shotgun (WGS) entry which is preliminary data.</text>
</comment>
<dbReference type="PANTHER" id="PTHR42941:SF1">
    <property type="entry name" value="SLL1037 PROTEIN"/>
    <property type="match status" value="1"/>
</dbReference>